<keyword evidence="1" id="KW-0812">Transmembrane</keyword>
<keyword evidence="1" id="KW-1133">Transmembrane helix</keyword>
<dbReference type="AlphaFoldDB" id="A0A433RUV2"/>
<feature type="transmembrane region" description="Helical" evidence="1">
    <location>
        <begin position="6"/>
        <end position="23"/>
    </location>
</feature>
<feature type="transmembrane region" description="Helical" evidence="1">
    <location>
        <begin position="65"/>
        <end position="90"/>
    </location>
</feature>
<dbReference type="Proteomes" id="UP000288623">
    <property type="component" value="Unassembled WGS sequence"/>
</dbReference>
<evidence type="ECO:0000313" key="3">
    <source>
        <dbReference type="Proteomes" id="UP000288623"/>
    </source>
</evidence>
<evidence type="ECO:0000313" key="2">
    <source>
        <dbReference type="EMBL" id="RUS57067.1"/>
    </source>
</evidence>
<keyword evidence="3" id="KW-1185">Reference proteome</keyword>
<name>A0A433RUV2_9BACL</name>
<accession>A0A433RUV2</accession>
<organism evidence="2 3">
    <name type="scientific">Candidatus Kurthia intestinigallinarum</name>
    <dbReference type="NCBI Taxonomy" id="1562256"/>
    <lineage>
        <taxon>Bacteria</taxon>
        <taxon>Bacillati</taxon>
        <taxon>Bacillota</taxon>
        <taxon>Bacilli</taxon>
        <taxon>Bacillales</taxon>
        <taxon>Caryophanaceae</taxon>
        <taxon>Kurthia</taxon>
    </lineage>
</organism>
<evidence type="ECO:0000256" key="1">
    <source>
        <dbReference type="SAM" id="Phobius"/>
    </source>
</evidence>
<sequence length="98" mass="11210">MYYNYIMLLATLVVFFIPFFIIVKNVRTHKIRAKWISGIIYGIVAVLLVITVISDDVMNYTDANIGLGLLFILVWNLTVVAFVVAVAFFIRKRTQPPL</sequence>
<reference evidence="2 3" key="1">
    <citation type="submission" date="2014-11" db="EMBL/GenBank/DDBJ databases">
        <title>Genome sequence and analysis of novel Kurthia sp.</title>
        <authorList>
            <person name="Lawson J.N."/>
            <person name="Gonzalez J.E."/>
            <person name="Rinauldi L."/>
            <person name="Xuan Z."/>
            <person name="Firman A."/>
            <person name="Shaddox L."/>
            <person name="Trudeau A."/>
            <person name="Shah S."/>
            <person name="Reiman D."/>
        </authorList>
    </citation>
    <scope>NUCLEOTIDE SEQUENCE [LARGE SCALE GENOMIC DNA]</scope>
    <source>
        <strain evidence="2 3">3B1D</strain>
    </source>
</reference>
<protein>
    <submittedName>
        <fullName evidence="2">Uncharacterized protein</fullName>
    </submittedName>
</protein>
<proteinExistence type="predicted"/>
<comment type="caution">
    <text evidence="2">The sequence shown here is derived from an EMBL/GenBank/DDBJ whole genome shotgun (WGS) entry which is preliminary data.</text>
</comment>
<dbReference type="EMBL" id="JTFC01000029">
    <property type="protein sequence ID" value="RUS57067.1"/>
    <property type="molecule type" value="Genomic_DNA"/>
</dbReference>
<gene>
    <name evidence="2" type="ORF">QI30_08365</name>
</gene>
<dbReference type="OrthoDB" id="2650741at2"/>
<dbReference type="RefSeq" id="WP_126990487.1">
    <property type="nucleotide sequence ID" value="NZ_JTFC01000029.1"/>
</dbReference>
<keyword evidence="1" id="KW-0472">Membrane</keyword>
<feature type="transmembrane region" description="Helical" evidence="1">
    <location>
        <begin position="35"/>
        <end position="53"/>
    </location>
</feature>